<dbReference type="OrthoDB" id="10044490at2759"/>
<dbReference type="Gene3D" id="3.30.505.10">
    <property type="entry name" value="SH2 domain"/>
    <property type="match status" value="1"/>
</dbReference>
<dbReference type="InterPro" id="IPR051751">
    <property type="entry name" value="Immunoreceptor_sig_adapters"/>
</dbReference>
<dbReference type="GO" id="GO:0035556">
    <property type="term" value="P:intracellular signal transduction"/>
    <property type="evidence" value="ECO:0007669"/>
    <property type="project" value="TreeGrafter"/>
</dbReference>
<dbReference type="Proteomes" id="UP000663880">
    <property type="component" value="Unassembled WGS sequence"/>
</dbReference>
<name>A0A821YGR1_9NEOP</name>
<feature type="domain" description="SH2" evidence="3">
    <location>
        <begin position="79"/>
        <end position="188"/>
    </location>
</feature>
<dbReference type="GO" id="GO:0005737">
    <property type="term" value="C:cytoplasm"/>
    <property type="evidence" value="ECO:0007669"/>
    <property type="project" value="UniProtKB-ARBA"/>
</dbReference>
<comment type="caution">
    <text evidence="4">The sequence shown here is derived from an EMBL/GenBank/DDBJ whole genome shotgun (WGS) entry which is preliminary data.</text>
</comment>
<evidence type="ECO:0000256" key="1">
    <source>
        <dbReference type="ARBA" id="ARBA00022999"/>
    </source>
</evidence>
<accession>A0A821YGR1</accession>
<dbReference type="PRINTS" id="PR00401">
    <property type="entry name" value="SH2DOMAIN"/>
</dbReference>
<proteinExistence type="predicted"/>
<dbReference type="PROSITE" id="PS50001">
    <property type="entry name" value="SH2"/>
    <property type="match status" value="1"/>
</dbReference>
<gene>
    <name evidence="4" type="ORF">PMACD_LOCUS16513</name>
</gene>
<dbReference type="PANTHER" id="PTHR14098">
    <property type="entry name" value="SH2 DOMAIN CONTAINING PROTEIN"/>
    <property type="match status" value="1"/>
</dbReference>
<evidence type="ECO:0000313" key="4">
    <source>
        <dbReference type="EMBL" id="CAF4958615.1"/>
    </source>
</evidence>
<organism evidence="4 5">
    <name type="scientific">Pieris macdunnoughi</name>
    <dbReference type="NCBI Taxonomy" id="345717"/>
    <lineage>
        <taxon>Eukaryota</taxon>
        <taxon>Metazoa</taxon>
        <taxon>Ecdysozoa</taxon>
        <taxon>Arthropoda</taxon>
        <taxon>Hexapoda</taxon>
        <taxon>Insecta</taxon>
        <taxon>Pterygota</taxon>
        <taxon>Neoptera</taxon>
        <taxon>Endopterygota</taxon>
        <taxon>Lepidoptera</taxon>
        <taxon>Glossata</taxon>
        <taxon>Ditrysia</taxon>
        <taxon>Papilionoidea</taxon>
        <taxon>Pieridae</taxon>
        <taxon>Pierinae</taxon>
        <taxon>Pieris</taxon>
    </lineage>
</organism>
<sequence length="198" mass="22191">MCWWMKVSVPLVYNLGVRIGDIIADVFYNTFHCLSDVIAETNEAQSDISEVEPSCDDSKWERKPNMAARPLPVPVENEPFYMNIDRQEAENLLLGQPDGTFILRPSSQPNHAYTLSVSCANAVHNVGVRRRSDGRLALGFARRGERSFATVASLLQHHKKRRLLLVAGGDMIGATTLTETPQYYQTPKNIPIGCKEIF</sequence>
<dbReference type="InterPro" id="IPR036860">
    <property type="entry name" value="SH2_dom_sf"/>
</dbReference>
<protein>
    <recommendedName>
        <fullName evidence="3">SH2 domain-containing protein</fullName>
    </recommendedName>
</protein>
<evidence type="ECO:0000256" key="2">
    <source>
        <dbReference type="PROSITE-ProRule" id="PRU00191"/>
    </source>
</evidence>
<dbReference type="PANTHER" id="PTHR14098:SF14">
    <property type="entry name" value="SH2 DOMAIN-CONTAINING PROTEIN"/>
    <property type="match status" value="1"/>
</dbReference>
<dbReference type="SMART" id="SM00252">
    <property type="entry name" value="SH2"/>
    <property type="match status" value="1"/>
</dbReference>
<dbReference type="GO" id="GO:0007169">
    <property type="term" value="P:cell surface receptor protein tyrosine kinase signaling pathway"/>
    <property type="evidence" value="ECO:0007669"/>
    <property type="project" value="TreeGrafter"/>
</dbReference>
<dbReference type="InterPro" id="IPR000980">
    <property type="entry name" value="SH2"/>
</dbReference>
<dbReference type="Pfam" id="PF00017">
    <property type="entry name" value="SH2"/>
    <property type="match status" value="1"/>
</dbReference>
<keyword evidence="1 2" id="KW-0727">SH2 domain</keyword>
<reference evidence="4" key="1">
    <citation type="submission" date="2021-02" db="EMBL/GenBank/DDBJ databases">
        <authorList>
            <person name="Steward A R."/>
        </authorList>
    </citation>
    <scope>NUCLEOTIDE SEQUENCE</scope>
</reference>
<evidence type="ECO:0000313" key="5">
    <source>
        <dbReference type="Proteomes" id="UP000663880"/>
    </source>
</evidence>
<dbReference type="SUPFAM" id="SSF55550">
    <property type="entry name" value="SH2 domain"/>
    <property type="match status" value="1"/>
</dbReference>
<dbReference type="EMBL" id="CAJOBZ010000091">
    <property type="protein sequence ID" value="CAF4958615.1"/>
    <property type="molecule type" value="Genomic_DNA"/>
</dbReference>
<evidence type="ECO:0000259" key="3">
    <source>
        <dbReference type="PROSITE" id="PS50001"/>
    </source>
</evidence>
<dbReference type="AlphaFoldDB" id="A0A821YGR1"/>
<keyword evidence="5" id="KW-1185">Reference proteome</keyword>